<evidence type="ECO:0000313" key="5">
    <source>
        <dbReference type="Proteomes" id="UP001482186"/>
    </source>
</evidence>
<feature type="compositionally biased region" description="Low complexity" evidence="1">
    <location>
        <begin position="557"/>
        <end position="591"/>
    </location>
</feature>
<feature type="compositionally biased region" description="Low complexity" evidence="1">
    <location>
        <begin position="151"/>
        <end position="178"/>
    </location>
</feature>
<accession>A0ABV1ELU0</accession>
<feature type="transmembrane region" description="Helical" evidence="2">
    <location>
        <begin position="474"/>
        <end position="497"/>
    </location>
</feature>
<dbReference type="SUPFAM" id="SSF49384">
    <property type="entry name" value="Carbohydrate-binding domain"/>
    <property type="match status" value="1"/>
</dbReference>
<feature type="compositionally biased region" description="Low complexity" evidence="1">
    <location>
        <begin position="519"/>
        <end position="528"/>
    </location>
</feature>
<dbReference type="PROSITE" id="PS51257">
    <property type="entry name" value="PROKAR_LIPOPROTEIN"/>
    <property type="match status" value="1"/>
</dbReference>
<evidence type="ECO:0000313" key="4">
    <source>
        <dbReference type="EMBL" id="MEQ2454551.1"/>
    </source>
</evidence>
<keyword evidence="2" id="KW-1133">Transmembrane helix</keyword>
<reference evidence="4 5" key="1">
    <citation type="submission" date="2024-04" db="EMBL/GenBank/DDBJ databases">
        <title>Human intestinal bacterial collection.</title>
        <authorList>
            <person name="Pauvert C."/>
            <person name="Hitch T.C.A."/>
            <person name="Clavel T."/>
        </authorList>
    </citation>
    <scope>NUCLEOTIDE SEQUENCE [LARGE SCALE GENOMIC DNA]</scope>
    <source>
        <strain evidence="4 5">CLA-AA-H141</strain>
    </source>
</reference>
<feature type="compositionally biased region" description="Acidic residues" evidence="1">
    <location>
        <begin position="179"/>
        <end position="199"/>
    </location>
</feature>
<dbReference type="Gene3D" id="2.60.40.680">
    <property type="match status" value="1"/>
</dbReference>
<dbReference type="RefSeq" id="WP_173789209.1">
    <property type="nucleotide sequence ID" value="NZ_JBBNFM010000008.1"/>
</dbReference>
<name>A0ABV1ELU0_9FIRM</name>
<dbReference type="InterPro" id="IPR025883">
    <property type="entry name" value="Cadherin-like_domain"/>
</dbReference>
<evidence type="ECO:0000256" key="1">
    <source>
        <dbReference type="SAM" id="MobiDB-lite"/>
    </source>
</evidence>
<sequence length="726" mass="77628">MKTRKKLAALCMILVLGLSCLVYGNSIHSYAASTQFSISLSSSSIQKGGSVTVTVSISCSEALGAYSYCLSYDSSLLEYQSGDGYGGGGTVSCAGYGDGNITSASNSFTFSAINTGSAYVSTGSSDVYTWGEEHAGASDAGATITITAAGGNSTTEATTSEPNTTDTPATTETNSSESTTEDTTDTSSEDTTEDTTEEMSDNCYLSSIQITPGELKPEFAKDTYTYETTVPGDTTSLAINAIPEDSKSSVSITGNEDFEPGKTSHISIKVTAETGDNHIYDIAVNVEELVDTRAIIQIDGKDYYFTEDYSKLTIPEGFAEIKEKYNDTEIILYQSPNGLVKCAYLTDKDSKNGAWYIIDTTAKSAVPFINVASAYKSFIILTAGEDVTVPSGYTAFTYKFNKNSVTAYHKYEDDTILVVYAMSPDGEPGWFYYDTVEKTFTRFVASAVPTEAVTTASATDANNGSFFDQHKDKVITICIIVIVVMFFLIIILGIMLIRVIKQGLPDDDPDDDPDGDASNNLDNNINDNTSGDAENDTDDNAGNDPDNNTSGDAENVPDNTSNNAADDTPDNTDYNTGNDTGIDTDNTSDDTVSANDTKSEDTIAAAVVLDETPAENADDTNNQKPADIPVTDGMTELTAKPSVKAEDVTSTRLSSETKKAKEEKEATPADKIIKKAAQYSSMNTADLSEVFNMAEAIVNHEEPKKNTGSLQFKPIKQNVPDSKEEK</sequence>
<feature type="domain" description="Cadherin-like beta-sandwich-like" evidence="3">
    <location>
        <begin position="205"/>
        <end position="285"/>
    </location>
</feature>
<keyword evidence="2" id="KW-0472">Membrane</keyword>
<feature type="region of interest" description="Disordered" evidence="1">
    <location>
        <begin position="611"/>
        <end position="667"/>
    </location>
</feature>
<dbReference type="Pfam" id="PF12733">
    <property type="entry name" value="Cadherin-like"/>
    <property type="match status" value="1"/>
</dbReference>
<dbReference type="InterPro" id="IPR008965">
    <property type="entry name" value="CBM2/CBM3_carb-bd_dom_sf"/>
</dbReference>
<dbReference type="Proteomes" id="UP001482186">
    <property type="component" value="Unassembled WGS sequence"/>
</dbReference>
<keyword evidence="5" id="KW-1185">Reference proteome</keyword>
<gene>
    <name evidence="4" type="ORF">AAAT04_10920</name>
</gene>
<organism evidence="4 5">
    <name type="scientific">Coprococcus ammoniilyticus</name>
    <dbReference type="NCBI Taxonomy" id="2981785"/>
    <lineage>
        <taxon>Bacteria</taxon>
        <taxon>Bacillati</taxon>
        <taxon>Bacillota</taxon>
        <taxon>Clostridia</taxon>
        <taxon>Lachnospirales</taxon>
        <taxon>Lachnospiraceae</taxon>
        <taxon>Coprococcus</taxon>
    </lineage>
</organism>
<dbReference type="EMBL" id="JBBNFM010000008">
    <property type="protein sequence ID" value="MEQ2454551.1"/>
    <property type="molecule type" value="Genomic_DNA"/>
</dbReference>
<keyword evidence="2" id="KW-0812">Transmembrane</keyword>
<feature type="region of interest" description="Disordered" evidence="1">
    <location>
        <begin position="701"/>
        <end position="726"/>
    </location>
</feature>
<evidence type="ECO:0000259" key="3">
    <source>
        <dbReference type="Pfam" id="PF12733"/>
    </source>
</evidence>
<evidence type="ECO:0000256" key="2">
    <source>
        <dbReference type="SAM" id="Phobius"/>
    </source>
</evidence>
<feature type="region of interest" description="Disordered" evidence="1">
    <location>
        <begin position="507"/>
        <end position="599"/>
    </location>
</feature>
<protein>
    <submittedName>
        <fullName evidence="4">Cadherin-like beta sandwich domain-containing protein</fullName>
    </submittedName>
</protein>
<feature type="compositionally biased region" description="Basic and acidic residues" evidence="1">
    <location>
        <begin position="643"/>
        <end position="667"/>
    </location>
</feature>
<proteinExistence type="predicted"/>
<feature type="region of interest" description="Disordered" evidence="1">
    <location>
        <begin position="151"/>
        <end position="199"/>
    </location>
</feature>
<comment type="caution">
    <text evidence="4">The sequence shown here is derived from an EMBL/GenBank/DDBJ whole genome shotgun (WGS) entry which is preliminary data.</text>
</comment>